<evidence type="ECO:0000313" key="2">
    <source>
        <dbReference type="EMBL" id="PIT86677.1"/>
    </source>
</evidence>
<dbReference type="CDD" id="cd02440">
    <property type="entry name" value="AdoMet_MTases"/>
    <property type="match status" value="1"/>
</dbReference>
<dbReference type="GO" id="GO:0008757">
    <property type="term" value="F:S-adenosylmethionine-dependent methyltransferase activity"/>
    <property type="evidence" value="ECO:0007669"/>
    <property type="project" value="InterPro"/>
</dbReference>
<evidence type="ECO:0000259" key="1">
    <source>
        <dbReference type="Pfam" id="PF08241"/>
    </source>
</evidence>
<dbReference type="Gene3D" id="3.40.50.150">
    <property type="entry name" value="Vaccinia Virus protein VP39"/>
    <property type="match status" value="1"/>
</dbReference>
<protein>
    <submittedName>
        <fullName evidence="2">Class I SAM-dependent methyltransferase</fullName>
    </submittedName>
</protein>
<evidence type="ECO:0000313" key="3">
    <source>
        <dbReference type="Proteomes" id="UP000229362"/>
    </source>
</evidence>
<dbReference type="InterPro" id="IPR029063">
    <property type="entry name" value="SAM-dependent_MTases_sf"/>
</dbReference>
<feature type="domain" description="Methyltransferase type 11" evidence="1">
    <location>
        <begin position="45"/>
        <end position="138"/>
    </location>
</feature>
<dbReference type="PANTHER" id="PTHR43591">
    <property type="entry name" value="METHYLTRANSFERASE"/>
    <property type="match status" value="1"/>
</dbReference>
<dbReference type="GO" id="GO:0032259">
    <property type="term" value="P:methylation"/>
    <property type="evidence" value="ECO:0007669"/>
    <property type="project" value="UniProtKB-KW"/>
</dbReference>
<dbReference type="EMBL" id="PFBZ01000078">
    <property type="protein sequence ID" value="PIT86677.1"/>
    <property type="molecule type" value="Genomic_DNA"/>
</dbReference>
<reference evidence="3" key="1">
    <citation type="submission" date="2017-09" db="EMBL/GenBank/DDBJ databases">
        <title>Depth-based differentiation of microbial function through sediment-hosted aquifers and enrichment of novel symbionts in the deep terrestrial subsurface.</title>
        <authorList>
            <person name="Probst A.J."/>
            <person name="Ladd B."/>
            <person name="Jarett J.K."/>
            <person name="Geller-Mcgrath D.E."/>
            <person name="Sieber C.M.K."/>
            <person name="Emerson J.B."/>
            <person name="Anantharaman K."/>
            <person name="Thomas B.C."/>
            <person name="Malmstrom R."/>
            <person name="Stieglmeier M."/>
            <person name="Klingl A."/>
            <person name="Woyke T."/>
            <person name="Ryan C.M."/>
            <person name="Banfield J.F."/>
        </authorList>
    </citation>
    <scope>NUCLEOTIDE SEQUENCE [LARGE SCALE GENOMIC DNA]</scope>
</reference>
<dbReference type="Pfam" id="PF08241">
    <property type="entry name" value="Methyltransf_11"/>
    <property type="match status" value="1"/>
</dbReference>
<comment type="caution">
    <text evidence="2">The sequence shown here is derived from an EMBL/GenBank/DDBJ whole genome shotgun (WGS) entry which is preliminary data.</text>
</comment>
<keyword evidence="2" id="KW-0808">Transferase</keyword>
<dbReference type="SUPFAM" id="SSF53335">
    <property type="entry name" value="S-adenosyl-L-methionine-dependent methyltransferases"/>
    <property type="match status" value="1"/>
</dbReference>
<organism evidence="2 3">
    <name type="scientific">Candidatus Magasanikbacteria bacterium CG10_big_fil_rev_8_21_14_0_10_43_6</name>
    <dbReference type="NCBI Taxonomy" id="1974650"/>
    <lineage>
        <taxon>Bacteria</taxon>
        <taxon>Candidatus Magasanikiibacteriota</taxon>
    </lineage>
</organism>
<sequence>MKEYQKKTIETYNTHAKAYEKSRAPFINTDRLEAFVARLSGTRVLDVGCGPGRDCRYFVDHGLTVTGLDLSVGLLALARNAVPEASFVEGDMLRMPFADASFDGVWASAALVHLHRDDIGTAIQEIYRVLVPGGIFYCSVKEGVGDHEESDVRLNGGVRLFSFVSEQEMNRYMTDAGFIVDSSVVVMHDNMLRPIDWVQLFVRKPL</sequence>
<gene>
    <name evidence="2" type="ORF">COU33_01825</name>
</gene>
<accession>A0A2M6W1I3</accession>
<keyword evidence="2" id="KW-0489">Methyltransferase</keyword>
<dbReference type="InterPro" id="IPR013216">
    <property type="entry name" value="Methyltransf_11"/>
</dbReference>
<name>A0A2M6W1I3_9BACT</name>
<dbReference type="Proteomes" id="UP000229362">
    <property type="component" value="Unassembled WGS sequence"/>
</dbReference>
<dbReference type="AlphaFoldDB" id="A0A2M6W1I3"/>
<proteinExistence type="predicted"/>